<evidence type="ECO:0000313" key="1">
    <source>
        <dbReference type="EMBL" id="OMO58498.1"/>
    </source>
</evidence>
<dbReference type="Proteomes" id="UP000187203">
    <property type="component" value="Unassembled WGS sequence"/>
</dbReference>
<comment type="caution">
    <text evidence="1">The sequence shown here is derived from an EMBL/GenBank/DDBJ whole genome shotgun (WGS) entry which is preliminary data.</text>
</comment>
<sequence length="64" mass="6867">MEEKEKLSEAEKKTKHKLPQVAGMHGSLIKGNKSELKNEIIGGFQYGAGTCSYLTVASSSCCSC</sequence>
<organism evidence="1 2">
    <name type="scientific">Corchorus olitorius</name>
    <dbReference type="NCBI Taxonomy" id="93759"/>
    <lineage>
        <taxon>Eukaryota</taxon>
        <taxon>Viridiplantae</taxon>
        <taxon>Streptophyta</taxon>
        <taxon>Embryophyta</taxon>
        <taxon>Tracheophyta</taxon>
        <taxon>Spermatophyta</taxon>
        <taxon>Magnoliopsida</taxon>
        <taxon>eudicotyledons</taxon>
        <taxon>Gunneridae</taxon>
        <taxon>Pentapetalae</taxon>
        <taxon>rosids</taxon>
        <taxon>malvids</taxon>
        <taxon>Malvales</taxon>
        <taxon>Malvaceae</taxon>
        <taxon>Grewioideae</taxon>
        <taxon>Apeibeae</taxon>
        <taxon>Corchorus</taxon>
    </lineage>
</organism>
<protein>
    <submittedName>
        <fullName evidence="1">Uncharacterized protein</fullName>
    </submittedName>
</protein>
<dbReference type="EMBL" id="AWUE01022413">
    <property type="protein sequence ID" value="OMO58498.1"/>
    <property type="molecule type" value="Genomic_DNA"/>
</dbReference>
<dbReference type="AlphaFoldDB" id="A0A1R3GK83"/>
<reference evidence="2" key="1">
    <citation type="submission" date="2013-09" db="EMBL/GenBank/DDBJ databases">
        <title>Corchorus olitorius genome sequencing.</title>
        <authorList>
            <person name="Alam M."/>
            <person name="Haque M.S."/>
            <person name="Islam M.S."/>
            <person name="Emdad E.M."/>
            <person name="Islam M.M."/>
            <person name="Ahmed B."/>
            <person name="Halim A."/>
            <person name="Hossen Q.M.M."/>
            <person name="Hossain M.Z."/>
            <person name="Ahmed R."/>
            <person name="Khan M.M."/>
            <person name="Islam R."/>
            <person name="Rashid M.M."/>
            <person name="Khan S.A."/>
            <person name="Rahman M.S."/>
            <person name="Alam M."/>
            <person name="Yahiya A.S."/>
            <person name="Khan M.S."/>
            <person name="Azam M.S."/>
            <person name="Haque T."/>
            <person name="Lashkar M.Z.H."/>
            <person name="Akhand A.I."/>
            <person name="Morshed G."/>
            <person name="Roy S."/>
            <person name="Uddin K.S."/>
            <person name="Rabeya T."/>
            <person name="Hossain A.S."/>
            <person name="Chowdhury A."/>
            <person name="Snigdha A.R."/>
            <person name="Mortoza M.S."/>
            <person name="Matin S.A."/>
            <person name="Hoque S.M.E."/>
            <person name="Islam M.K."/>
            <person name="Roy D.K."/>
            <person name="Haider R."/>
            <person name="Moosa M.M."/>
            <person name="Elias S.M."/>
            <person name="Hasan A.M."/>
            <person name="Jahan S."/>
            <person name="Shafiuddin M."/>
            <person name="Mahmood N."/>
            <person name="Shommy N.S."/>
        </authorList>
    </citation>
    <scope>NUCLEOTIDE SEQUENCE [LARGE SCALE GENOMIC DNA]</scope>
    <source>
        <strain evidence="2">cv. O-4</strain>
    </source>
</reference>
<accession>A0A1R3GK83</accession>
<keyword evidence="2" id="KW-1185">Reference proteome</keyword>
<evidence type="ECO:0000313" key="2">
    <source>
        <dbReference type="Proteomes" id="UP000187203"/>
    </source>
</evidence>
<proteinExistence type="predicted"/>
<name>A0A1R3GK83_9ROSI</name>
<gene>
    <name evidence="1" type="ORF">COLO4_34564</name>
</gene>